<keyword evidence="3" id="KW-1185">Reference proteome</keyword>
<dbReference type="PROSITE" id="PS50042">
    <property type="entry name" value="CNMP_BINDING_3"/>
    <property type="match status" value="1"/>
</dbReference>
<name>A0ABV7TCV5_9RHOB</name>
<dbReference type="RefSeq" id="WP_386734189.1">
    <property type="nucleotide sequence ID" value="NZ_JBHRXI010000003.1"/>
</dbReference>
<dbReference type="InterPro" id="IPR036390">
    <property type="entry name" value="WH_DNA-bd_sf"/>
</dbReference>
<evidence type="ECO:0000313" key="3">
    <source>
        <dbReference type="Proteomes" id="UP001595629"/>
    </source>
</evidence>
<dbReference type="Pfam" id="PF00027">
    <property type="entry name" value="cNMP_binding"/>
    <property type="match status" value="1"/>
</dbReference>
<dbReference type="InterPro" id="IPR018490">
    <property type="entry name" value="cNMP-bd_dom_sf"/>
</dbReference>
<evidence type="ECO:0000313" key="2">
    <source>
        <dbReference type="EMBL" id="MFC3613016.1"/>
    </source>
</evidence>
<accession>A0ABV7TCV5</accession>
<dbReference type="SMART" id="SM00100">
    <property type="entry name" value="cNMP"/>
    <property type="match status" value="1"/>
</dbReference>
<dbReference type="Gene3D" id="2.60.120.10">
    <property type="entry name" value="Jelly Rolls"/>
    <property type="match status" value="1"/>
</dbReference>
<feature type="domain" description="Cyclic nucleotide-binding" evidence="1">
    <location>
        <begin position="28"/>
        <end position="81"/>
    </location>
</feature>
<proteinExistence type="predicted"/>
<dbReference type="SUPFAM" id="SSF51206">
    <property type="entry name" value="cAMP-binding domain-like"/>
    <property type="match status" value="1"/>
</dbReference>
<comment type="caution">
    <text evidence="2">The sequence shown here is derived from an EMBL/GenBank/DDBJ whole genome shotgun (WGS) entry which is preliminary data.</text>
</comment>
<evidence type="ECO:0000259" key="1">
    <source>
        <dbReference type="PROSITE" id="PS50042"/>
    </source>
</evidence>
<gene>
    <name evidence="2" type="ORF">ACFORG_04525</name>
</gene>
<dbReference type="CDD" id="cd00038">
    <property type="entry name" value="CAP_ED"/>
    <property type="match status" value="1"/>
</dbReference>
<organism evidence="2 3">
    <name type="scientific">Lutimaribacter marinistellae</name>
    <dbReference type="NCBI Taxonomy" id="1820329"/>
    <lineage>
        <taxon>Bacteria</taxon>
        <taxon>Pseudomonadati</taxon>
        <taxon>Pseudomonadota</taxon>
        <taxon>Alphaproteobacteria</taxon>
        <taxon>Rhodobacterales</taxon>
        <taxon>Roseobacteraceae</taxon>
        <taxon>Lutimaribacter</taxon>
    </lineage>
</organism>
<sequence length="206" mass="22572">MIVIMSAQEFLDRLEQACQSAGARSVVLEPGQSLFRQGDNPPGLPFLTDGRIDLLRHTETGRSVRIHVARAGETFAEASIFAETCHCDAIAAEASQLRLLPKRLVLEAFETQPGLGHIFSLHLAQSLMTARRLLELRAITPLTERFLARLSDLGDATGALPRDTSLISIAADLDVTPPALYRAIAALEKRGVLTRPERGWVRLTLK</sequence>
<dbReference type="Proteomes" id="UP001595629">
    <property type="component" value="Unassembled WGS sequence"/>
</dbReference>
<dbReference type="EMBL" id="JBHRXI010000003">
    <property type="protein sequence ID" value="MFC3613016.1"/>
    <property type="molecule type" value="Genomic_DNA"/>
</dbReference>
<protein>
    <submittedName>
        <fullName evidence="2">Crp/Fnr family transcriptional regulator</fullName>
    </submittedName>
</protein>
<dbReference type="SUPFAM" id="SSF46785">
    <property type="entry name" value="Winged helix' DNA-binding domain"/>
    <property type="match status" value="1"/>
</dbReference>
<reference evidence="3" key="1">
    <citation type="journal article" date="2019" name="Int. J. Syst. Evol. Microbiol.">
        <title>The Global Catalogue of Microorganisms (GCM) 10K type strain sequencing project: providing services to taxonomists for standard genome sequencing and annotation.</title>
        <authorList>
            <consortium name="The Broad Institute Genomics Platform"/>
            <consortium name="The Broad Institute Genome Sequencing Center for Infectious Disease"/>
            <person name="Wu L."/>
            <person name="Ma J."/>
        </authorList>
    </citation>
    <scope>NUCLEOTIDE SEQUENCE [LARGE SCALE GENOMIC DNA]</scope>
    <source>
        <strain evidence="3">KCTC 42911</strain>
    </source>
</reference>
<dbReference type="InterPro" id="IPR014710">
    <property type="entry name" value="RmlC-like_jellyroll"/>
</dbReference>
<dbReference type="InterPro" id="IPR000595">
    <property type="entry name" value="cNMP-bd_dom"/>
</dbReference>